<evidence type="ECO:0000256" key="6">
    <source>
        <dbReference type="ARBA" id="ARBA00023239"/>
    </source>
</evidence>
<evidence type="ECO:0000256" key="8">
    <source>
        <dbReference type="RuleBase" id="RU000382"/>
    </source>
</evidence>
<reference evidence="10" key="1">
    <citation type="journal article" date="2002" name="Science">
        <title>The draft genome of Ciona intestinalis: insights into chordate and vertebrate origins.</title>
        <authorList>
            <person name="Dehal P."/>
            <person name="Satou Y."/>
            <person name="Campbell R.K."/>
            <person name="Chapman J."/>
            <person name="Degnan B."/>
            <person name="De Tomaso A."/>
            <person name="Davidson B."/>
            <person name="Di Gregorio A."/>
            <person name="Gelpke M."/>
            <person name="Goodstein D.M."/>
            <person name="Harafuji N."/>
            <person name="Hastings K.E."/>
            <person name="Ho I."/>
            <person name="Hotta K."/>
            <person name="Huang W."/>
            <person name="Kawashima T."/>
            <person name="Lemaire P."/>
            <person name="Martinez D."/>
            <person name="Meinertzhagen I.A."/>
            <person name="Necula S."/>
            <person name="Nonaka M."/>
            <person name="Putnam N."/>
            <person name="Rash S."/>
            <person name="Saiga H."/>
            <person name="Satake M."/>
            <person name="Terry A."/>
            <person name="Yamada L."/>
            <person name="Wang H.G."/>
            <person name="Awazu S."/>
            <person name="Azumi K."/>
            <person name="Boore J."/>
            <person name="Branno M."/>
            <person name="Chin-Bow S."/>
            <person name="DeSantis R."/>
            <person name="Doyle S."/>
            <person name="Francino P."/>
            <person name="Keys D.N."/>
            <person name="Haga S."/>
            <person name="Hayashi H."/>
            <person name="Hino K."/>
            <person name="Imai K.S."/>
            <person name="Inaba K."/>
            <person name="Kano S."/>
            <person name="Kobayashi K."/>
            <person name="Kobayashi M."/>
            <person name="Lee B.I."/>
            <person name="Makabe K.W."/>
            <person name="Manohar C."/>
            <person name="Matassi G."/>
            <person name="Medina M."/>
            <person name="Mochizuki Y."/>
            <person name="Mount S."/>
            <person name="Morishita T."/>
            <person name="Miura S."/>
            <person name="Nakayama A."/>
            <person name="Nishizaka S."/>
            <person name="Nomoto H."/>
            <person name="Ohta F."/>
            <person name="Oishi K."/>
            <person name="Rigoutsos I."/>
            <person name="Sano M."/>
            <person name="Sasaki A."/>
            <person name="Sasakura Y."/>
            <person name="Shoguchi E."/>
            <person name="Shin-i T."/>
            <person name="Spagnuolo A."/>
            <person name="Stainier D."/>
            <person name="Suzuki M.M."/>
            <person name="Tassy O."/>
            <person name="Takatori N."/>
            <person name="Tokuoka M."/>
            <person name="Yagi K."/>
            <person name="Yoshizaki F."/>
            <person name="Wada S."/>
            <person name="Zhang C."/>
            <person name="Hyatt P.D."/>
            <person name="Larimer F."/>
            <person name="Detter C."/>
            <person name="Doggett N."/>
            <person name="Glavina T."/>
            <person name="Hawkins T."/>
            <person name="Richardson P."/>
            <person name="Lucas S."/>
            <person name="Kohara Y."/>
            <person name="Levine M."/>
            <person name="Satoh N."/>
            <person name="Rokhsar D.S."/>
        </authorList>
    </citation>
    <scope>NUCLEOTIDE SEQUENCE [LARGE SCALE GENOMIC DNA]</scope>
</reference>
<keyword evidence="5 7" id="KW-0663">Pyridoxal phosphate</keyword>
<dbReference type="Pfam" id="PF00282">
    <property type="entry name" value="Pyridoxal_deC"/>
    <property type="match status" value="1"/>
</dbReference>
<dbReference type="STRING" id="7719.ENSCINP00000008474"/>
<dbReference type="Gene3D" id="3.90.1150.170">
    <property type="match status" value="1"/>
</dbReference>
<gene>
    <name evidence="9" type="primary">LOC100177413</name>
</gene>
<dbReference type="Gene3D" id="3.40.640.10">
    <property type="entry name" value="Type I PLP-dependent aspartate aminotransferase-like (Major domain)"/>
    <property type="match status" value="1"/>
</dbReference>
<dbReference type="SUPFAM" id="SSF53383">
    <property type="entry name" value="PLP-dependent transferases"/>
    <property type="match status" value="1"/>
</dbReference>
<comment type="similarity">
    <text evidence="2 8">Belongs to the group II decarboxylase family.</text>
</comment>
<proteinExistence type="inferred from homology"/>
<feature type="modified residue" description="N6-(pyridoxal phosphate)lysine" evidence="7">
    <location>
        <position position="304"/>
    </location>
</feature>
<evidence type="ECO:0000256" key="7">
    <source>
        <dbReference type="PIRSR" id="PIRSR602129-50"/>
    </source>
</evidence>
<dbReference type="GO" id="GO:0019752">
    <property type="term" value="P:carboxylic acid metabolic process"/>
    <property type="evidence" value="ECO:0007669"/>
    <property type="project" value="InterPro"/>
</dbReference>
<protein>
    <submittedName>
        <fullName evidence="9">Acidic amino acid decarboxylase GADL1</fullName>
    </submittedName>
</protein>
<evidence type="ECO:0000256" key="1">
    <source>
        <dbReference type="ARBA" id="ARBA00001933"/>
    </source>
</evidence>
<keyword evidence="6 8" id="KW-0456">Lyase</keyword>
<evidence type="ECO:0000256" key="5">
    <source>
        <dbReference type="ARBA" id="ARBA00022898"/>
    </source>
</evidence>
<organism evidence="9 10">
    <name type="scientific">Ciona intestinalis</name>
    <name type="common">Transparent sea squirt</name>
    <name type="synonym">Ascidia intestinalis</name>
    <dbReference type="NCBI Taxonomy" id="7719"/>
    <lineage>
        <taxon>Eukaryota</taxon>
        <taxon>Metazoa</taxon>
        <taxon>Chordata</taxon>
        <taxon>Tunicata</taxon>
        <taxon>Ascidiacea</taxon>
        <taxon>Phlebobranchia</taxon>
        <taxon>Cionidae</taxon>
        <taxon>Ciona</taxon>
    </lineage>
</organism>
<dbReference type="GeneID" id="100177413"/>
<dbReference type="GO" id="GO:0016831">
    <property type="term" value="F:carboxy-lyase activity"/>
    <property type="evidence" value="ECO:0000318"/>
    <property type="project" value="GO_Central"/>
</dbReference>
<evidence type="ECO:0000256" key="3">
    <source>
        <dbReference type="ARBA" id="ARBA00011738"/>
    </source>
</evidence>
<dbReference type="InterPro" id="IPR015421">
    <property type="entry name" value="PyrdxlP-dep_Trfase_major"/>
</dbReference>
<comment type="cofactor">
    <cofactor evidence="1 7 8">
        <name>pyridoxal 5'-phosphate</name>
        <dbReference type="ChEBI" id="CHEBI:597326"/>
    </cofactor>
</comment>
<name>F6XVB0_CIOIN</name>
<dbReference type="PANTHER" id="PTHR45677:SF1">
    <property type="entry name" value="ACIDIC AMINO ACID DECARBOXYLASE GADL1"/>
    <property type="match status" value="1"/>
</dbReference>
<dbReference type="CDD" id="cd06450">
    <property type="entry name" value="DOPA_deC_like"/>
    <property type="match status" value="1"/>
</dbReference>
<evidence type="ECO:0000313" key="10">
    <source>
        <dbReference type="Proteomes" id="UP000008144"/>
    </source>
</evidence>
<dbReference type="PANTHER" id="PTHR45677">
    <property type="entry name" value="GLUTAMATE DECARBOXYLASE-RELATED"/>
    <property type="match status" value="1"/>
</dbReference>
<keyword evidence="10" id="KW-1185">Reference proteome</keyword>
<reference evidence="9" key="2">
    <citation type="journal article" date="2008" name="Genome Biol.">
        <title>Improved genome assembly and evidence-based global gene model set for the chordate Ciona intestinalis: new insight into intron and operon populations.</title>
        <authorList>
            <person name="Satou Y."/>
            <person name="Mineta K."/>
            <person name="Ogasawara M."/>
            <person name="Sasakura Y."/>
            <person name="Shoguchi E."/>
            <person name="Ueno K."/>
            <person name="Yamada L."/>
            <person name="Matsumoto J."/>
            <person name="Wasserscheid J."/>
            <person name="Dewar K."/>
            <person name="Wiley G.B."/>
            <person name="Macmil S.L."/>
            <person name="Roe B.A."/>
            <person name="Zeller R.W."/>
            <person name="Hastings K.E."/>
            <person name="Lemaire P."/>
            <person name="Lindquist E."/>
            <person name="Endo T."/>
            <person name="Hotta K."/>
            <person name="Inaba K."/>
        </authorList>
    </citation>
    <scope>NUCLEOTIDE SEQUENCE [LARGE SCALE GENOMIC DNA]</scope>
    <source>
        <strain evidence="9">wild type</strain>
    </source>
</reference>
<dbReference type="OMA" id="PNNHAYE"/>
<evidence type="ECO:0000313" key="9">
    <source>
        <dbReference type="Ensembl" id="ENSCINP00000008474.3"/>
    </source>
</evidence>
<dbReference type="GO" id="GO:0005737">
    <property type="term" value="C:cytoplasm"/>
    <property type="evidence" value="ECO:0000318"/>
    <property type="project" value="GO_Central"/>
</dbReference>
<dbReference type="InterPro" id="IPR002129">
    <property type="entry name" value="PyrdxlP-dep_de-COase"/>
</dbReference>
<dbReference type="EMBL" id="EAAA01002106">
    <property type="status" value="NOT_ANNOTATED_CDS"/>
    <property type="molecule type" value="Genomic_DNA"/>
</dbReference>
<reference evidence="9" key="3">
    <citation type="submission" date="2025-08" db="UniProtKB">
        <authorList>
            <consortium name="Ensembl"/>
        </authorList>
    </citation>
    <scope>IDENTIFICATION</scope>
</reference>
<dbReference type="InterPro" id="IPR021115">
    <property type="entry name" value="Pyridoxal-P_BS"/>
</dbReference>
<keyword evidence="4" id="KW-0210">Decarboxylase</keyword>
<dbReference type="Proteomes" id="UP000008144">
    <property type="component" value="Chromosome 5"/>
</dbReference>
<reference evidence="9" key="4">
    <citation type="submission" date="2025-09" db="UniProtKB">
        <authorList>
            <consortium name="Ensembl"/>
        </authorList>
    </citation>
    <scope>IDENTIFICATION</scope>
</reference>
<dbReference type="InterPro" id="IPR015424">
    <property type="entry name" value="PyrdxlP-dep_Trfase"/>
</dbReference>
<dbReference type="HOGENOM" id="CLU_011856_0_0_1"/>
<dbReference type="Ensembl" id="ENSCINT00000008474.3">
    <property type="protein sequence ID" value="ENSCINP00000008474.3"/>
    <property type="gene ID" value="ENSCING00000004106.3"/>
</dbReference>
<dbReference type="InParanoid" id="F6XVB0"/>
<accession>F6XVB0</accession>
<dbReference type="GeneTree" id="ENSGT00940000158391"/>
<dbReference type="GO" id="GO:0030170">
    <property type="term" value="F:pyridoxal phosphate binding"/>
    <property type="evidence" value="ECO:0007669"/>
    <property type="project" value="InterPro"/>
</dbReference>
<dbReference type="AlphaFoldDB" id="F6XVB0"/>
<dbReference type="PROSITE" id="PS00392">
    <property type="entry name" value="DDC_GAD_HDC_YDC"/>
    <property type="match status" value="1"/>
</dbReference>
<sequence>MSSKQGAPSLASADEQDKFITDVFEMCMKRVVQGTRDRNTPVVNFKTPEELKELVDFDLTTDGNHREDLLSLCEKVFDYSVLTGHPRFFNQQYGGLDSYGVAGSFITDVINANGHTFEIAPMFLMTEVAVLEHMLKFVGYTNGEGTFCPGGSYSNFLSMNMARLWKFPETKSTGIYGLPKLVSFCSEQAHYSAKKNSTFLGYGTDNCWVVKCDDRGKMIPEEFEKLVLKCKDEGSVPLFVTATAGTTVLGSFDPFNEIAAICSKHKIWMHVDAAWGGSALLSKKYKHLCDGVHKADSLAWNAHKMMQAPLQCSVVLFKEKGSLERAHSLNVPYLFQSDKPYDVKYDLGRNLLQCSRKCDALKLWLMWKAKGDAGFERQVDQAMANAQYLTEQIRKRPEFELVIPHPEYTNVPFWYIPPSLKGKEKNEDYFKQLASIIPTIKTRMQKSGTLLVGYTPVGKIPTFFRMTVMNDKANFSDMDFVLDEIVKNGKDL</sequence>
<comment type="subunit">
    <text evidence="3">Homodimer.</text>
</comment>
<evidence type="ECO:0000256" key="4">
    <source>
        <dbReference type="ARBA" id="ARBA00022793"/>
    </source>
</evidence>
<dbReference type="RefSeq" id="XP_026690305.1">
    <property type="nucleotide sequence ID" value="XM_026834504.1"/>
</dbReference>
<evidence type="ECO:0000256" key="2">
    <source>
        <dbReference type="ARBA" id="ARBA00009533"/>
    </source>
</evidence>